<proteinExistence type="inferred from homology"/>
<dbReference type="EMBL" id="JAOQAV010000015">
    <property type="protein sequence ID" value="KAJ4188385.1"/>
    <property type="molecule type" value="Genomic_DNA"/>
</dbReference>
<evidence type="ECO:0000256" key="4">
    <source>
        <dbReference type="ARBA" id="ARBA00022827"/>
    </source>
</evidence>
<dbReference type="PANTHER" id="PTHR43098:SF2">
    <property type="entry name" value="FAD-BINDING MONOOXYGENASE AUSB-RELATED"/>
    <property type="match status" value="1"/>
</dbReference>
<evidence type="ECO:0000256" key="1">
    <source>
        <dbReference type="ARBA" id="ARBA00001974"/>
    </source>
</evidence>
<gene>
    <name evidence="7" type="ORF">NW755_006543</name>
</gene>
<evidence type="ECO:0000256" key="2">
    <source>
        <dbReference type="ARBA" id="ARBA00010139"/>
    </source>
</evidence>
<dbReference type="Gene3D" id="3.50.50.60">
    <property type="entry name" value="FAD/NAD(P)-binding domain"/>
    <property type="match status" value="3"/>
</dbReference>
<evidence type="ECO:0000256" key="6">
    <source>
        <dbReference type="ARBA" id="ARBA00023002"/>
    </source>
</evidence>
<comment type="caution">
    <text evidence="7">The sequence shown here is derived from an EMBL/GenBank/DDBJ whole genome shotgun (WGS) entry which is preliminary data.</text>
</comment>
<comment type="cofactor">
    <cofactor evidence="1">
        <name>FAD</name>
        <dbReference type="ChEBI" id="CHEBI:57692"/>
    </cofactor>
</comment>
<keyword evidence="3" id="KW-0285">Flavoprotein</keyword>
<organism evidence="7 8">
    <name type="scientific">Fusarium falciforme</name>
    <dbReference type="NCBI Taxonomy" id="195108"/>
    <lineage>
        <taxon>Eukaryota</taxon>
        <taxon>Fungi</taxon>
        <taxon>Dikarya</taxon>
        <taxon>Ascomycota</taxon>
        <taxon>Pezizomycotina</taxon>
        <taxon>Sordariomycetes</taxon>
        <taxon>Hypocreomycetidae</taxon>
        <taxon>Hypocreales</taxon>
        <taxon>Nectriaceae</taxon>
        <taxon>Fusarium</taxon>
        <taxon>Fusarium solani species complex</taxon>
    </lineage>
</organism>
<evidence type="ECO:0000256" key="5">
    <source>
        <dbReference type="ARBA" id="ARBA00022857"/>
    </source>
</evidence>
<dbReference type="PANTHER" id="PTHR43098">
    <property type="entry name" value="L-ORNITHINE N(5)-MONOOXYGENASE-RELATED"/>
    <property type="match status" value="1"/>
</dbReference>
<keyword evidence="5" id="KW-0521">NADP</keyword>
<dbReference type="SUPFAM" id="SSF51905">
    <property type="entry name" value="FAD/NAD(P)-binding domain"/>
    <property type="match status" value="3"/>
</dbReference>
<name>A0A9W8R6E6_9HYPO</name>
<evidence type="ECO:0000313" key="7">
    <source>
        <dbReference type="EMBL" id="KAJ4188385.1"/>
    </source>
</evidence>
<keyword evidence="6" id="KW-0560">Oxidoreductase</keyword>
<accession>A0A9W8R6E6</accession>
<dbReference type="InterPro" id="IPR036188">
    <property type="entry name" value="FAD/NAD-bd_sf"/>
</dbReference>
<evidence type="ECO:0008006" key="9">
    <source>
        <dbReference type="Google" id="ProtNLM"/>
    </source>
</evidence>
<comment type="similarity">
    <text evidence="2">Belongs to the FAD-binding monooxygenase family.</text>
</comment>
<keyword evidence="4" id="KW-0274">FAD</keyword>
<evidence type="ECO:0000313" key="8">
    <source>
        <dbReference type="Proteomes" id="UP001152087"/>
    </source>
</evidence>
<dbReference type="InterPro" id="IPR050775">
    <property type="entry name" value="FAD-binding_Monooxygenases"/>
</dbReference>
<evidence type="ECO:0000256" key="3">
    <source>
        <dbReference type="ARBA" id="ARBA00022630"/>
    </source>
</evidence>
<protein>
    <recommendedName>
        <fullName evidence="9">FAD/NAD(P)-binding domain-containing protein</fullName>
    </recommendedName>
</protein>
<keyword evidence="8" id="KW-1185">Reference proteome</keyword>
<sequence length="645" mass="70994">MTVGANAGTTNNVFLQTLAKYEEERQKRQRSDGLAQYIDPAKSEKFKHYTADPWVEAGQKNRTQPLALPPVADGGHAKVLILGAGYGALLFAVRLLETGVFKANDIVFVDAAGGFGGVWYWNRYPGLMCDVESASYLPLLEETGYVPKDRYAYGTELREYAELVASKWNIQGRGLWHSTIRDSTWDETNSNWVHILSRKKADGPEETLTVRSDFYILIPGWLARPKLPRIPGLLDFGGHIFHTARWDYNYTGGSQADQTLSNLKDKKVAFLGTGATGIQVVPQLAKWCKKLYVVQRTPAAVDVRGQAPIDPAQWLQDTAEKGWQRRRRENMAARLSNYPDAREDLVGDGWTSFPSFSGLVGGPASGNLTEKTVEDYIESLLALDFPRQEGIRSRVSAIVKDPAVAESLKPWYPGWCKRPCFHDEYLQAFNNPNVELIDTDGKGVELCTKTGLVVGGKEFDVDLLILGTGFEPWTAGSPAHCANVTVKGRGGIDMNQKWSEGVGTLHGAFTRGFPNLILPGTTQAGPTVNIVHAMDVTAQHVAYVLSEASRQQAANGKKILVEPTAEGEAEWVLKIIRGAYAFGTLSICTPSYTTREGEMASVHTPEEQMKLATGSMWAKGMIDYTQYLEAWKASGDLKGIEVHGV</sequence>
<dbReference type="AlphaFoldDB" id="A0A9W8R6E6"/>
<dbReference type="GO" id="GO:0016491">
    <property type="term" value="F:oxidoreductase activity"/>
    <property type="evidence" value="ECO:0007669"/>
    <property type="project" value="UniProtKB-KW"/>
</dbReference>
<dbReference type="Proteomes" id="UP001152087">
    <property type="component" value="Unassembled WGS sequence"/>
</dbReference>
<reference evidence="7" key="1">
    <citation type="submission" date="2022-09" db="EMBL/GenBank/DDBJ databases">
        <title>Fusarium specimens isolated from Avocado Roots.</title>
        <authorList>
            <person name="Stajich J."/>
            <person name="Roper C."/>
            <person name="Heimlech-Rivalta G."/>
        </authorList>
    </citation>
    <scope>NUCLEOTIDE SEQUENCE</scope>
    <source>
        <strain evidence="7">A02</strain>
    </source>
</reference>